<accession>A0A917AD59</accession>
<dbReference type="CDD" id="cd02440">
    <property type="entry name" value="AdoMet_MTases"/>
    <property type="match status" value="1"/>
</dbReference>
<evidence type="ECO:0000313" key="7">
    <source>
        <dbReference type="EMBL" id="GGE43553.1"/>
    </source>
</evidence>
<dbReference type="PANTHER" id="PTHR22807:SF61">
    <property type="entry name" value="NOL1_NOP2_SUN FAMILY PROTEIN _ ANTITERMINATION NUSB DOMAIN-CONTAINING PROTEIN"/>
    <property type="match status" value="1"/>
</dbReference>
<sequence>MARLDPPVRARAQRLTTETLRHLGALDALLGQHLAHMPPLPVLNVLRIAAYELLAGEAAHGVVNSAVTQIAAMPRHNRAKGMANAVLRKVAGAGMSLADLPASRIPEWLRDPLVMAWGDEIVAACEAVQSRPAPLDLTPREPSTTKTLAETLNATVLPTGTLRIADNVQVTALPGYETGEWWAQDAAAAIPVRVLNPQQGEKVLDLCAAPGGKTMQLAAAGARVTALDISAPRSERIAANLARTGLSARTVTGDALEFTETGWDAILLDAPCSATGTLRRHPDLPHARDGSEIGALIALQSRMIDHALSLLKPGGRLVYCTCSLIPDEGEVQAEEAIARHPGLTADRAALDLPGLDPDWITEEGGLRLRPDLWSDLGGMDGFYVVALRRPR</sequence>
<gene>
    <name evidence="7" type="ORF">GCM10011360_33590</name>
</gene>
<dbReference type="PROSITE" id="PS51686">
    <property type="entry name" value="SAM_MT_RSMB_NOP"/>
    <property type="match status" value="1"/>
</dbReference>
<feature type="binding site" evidence="5">
    <location>
        <position position="228"/>
    </location>
    <ligand>
        <name>S-adenosyl-L-methionine</name>
        <dbReference type="ChEBI" id="CHEBI:59789"/>
    </ligand>
</feature>
<feature type="active site" description="Nucleophile" evidence="5">
    <location>
        <position position="322"/>
    </location>
</feature>
<dbReference type="InterPro" id="IPR049560">
    <property type="entry name" value="MeTrfase_RsmB-F_NOP2_cat"/>
</dbReference>
<evidence type="ECO:0000256" key="4">
    <source>
        <dbReference type="ARBA" id="ARBA00022884"/>
    </source>
</evidence>
<dbReference type="SUPFAM" id="SSF53335">
    <property type="entry name" value="S-adenosyl-L-methionine-dependent methyltransferases"/>
    <property type="match status" value="1"/>
</dbReference>
<dbReference type="Pfam" id="PF01189">
    <property type="entry name" value="Methyltr_RsmB-F"/>
    <property type="match status" value="1"/>
</dbReference>
<keyword evidence="8" id="KW-1185">Reference proteome</keyword>
<feature type="domain" description="SAM-dependent MTase RsmB/NOP-type" evidence="6">
    <location>
        <begin position="97"/>
        <end position="390"/>
    </location>
</feature>
<dbReference type="AlphaFoldDB" id="A0A917AD59"/>
<keyword evidence="2 5" id="KW-0808">Transferase</keyword>
<comment type="similarity">
    <text evidence="5">Belongs to the class I-like SAM-binding methyltransferase superfamily. RsmB/NOP family.</text>
</comment>
<dbReference type="InterPro" id="IPR035926">
    <property type="entry name" value="NusB-like_sf"/>
</dbReference>
<evidence type="ECO:0000256" key="5">
    <source>
        <dbReference type="PROSITE-ProRule" id="PRU01023"/>
    </source>
</evidence>
<dbReference type="InterPro" id="IPR029063">
    <property type="entry name" value="SAM-dependent_MTases_sf"/>
</dbReference>
<comment type="caution">
    <text evidence="7">The sequence shown here is derived from an EMBL/GenBank/DDBJ whole genome shotgun (WGS) entry which is preliminary data.</text>
</comment>
<dbReference type="InterPro" id="IPR006027">
    <property type="entry name" value="NusB_RsmB_TIM44"/>
</dbReference>
<dbReference type="GO" id="GO:0003723">
    <property type="term" value="F:RNA binding"/>
    <property type="evidence" value="ECO:0007669"/>
    <property type="project" value="UniProtKB-UniRule"/>
</dbReference>
<dbReference type="GO" id="GO:0006355">
    <property type="term" value="P:regulation of DNA-templated transcription"/>
    <property type="evidence" value="ECO:0007669"/>
    <property type="project" value="InterPro"/>
</dbReference>
<evidence type="ECO:0000256" key="2">
    <source>
        <dbReference type="ARBA" id="ARBA00022679"/>
    </source>
</evidence>
<organism evidence="7 8">
    <name type="scientific">Primorskyibacter flagellatus</name>
    <dbReference type="NCBI Taxonomy" id="1387277"/>
    <lineage>
        <taxon>Bacteria</taxon>
        <taxon>Pseudomonadati</taxon>
        <taxon>Pseudomonadota</taxon>
        <taxon>Alphaproteobacteria</taxon>
        <taxon>Rhodobacterales</taxon>
        <taxon>Roseobacteraceae</taxon>
        <taxon>Primorskyibacter</taxon>
    </lineage>
</organism>
<reference evidence="8" key="1">
    <citation type="journal article" date="2019" name="Int. J. Syst. Evol. Microbiol.">
        <title>The Global Catalogue of Microorganisms (GCM) 10K type strain sequencing project: providing services to taxonomists for standard genome sequencing and annotation.</title>
        <authorList>
            <consortium name="The Broad Institute Genomics Platform"/>
            <consortium name="The Broad Institute Genome Sequencing Center for Infectious Disease"/>
            <person name="Wu L."/>
            <person name="Ma J."/>
        </authorList>
    </citation>
    <scope>NUCLEOTIDE SEQUENCE [LARGE SCALE GENOMIC DNA]</scope>
    <source>
        <strain evidence="8">CGMCC 1.12664</strain>
    </source>
</reference>
<comment type="caution">
    <text evidence="5">Lacks conserved residue(s) required for the propagation of feature annotation.</text>
</comment>
<evidence type="ECO:0000256" key="1">
    <source>
        <dbReference type="ARBA" id="ARBA00022603"/>
    </source>
</evidence>
<name>A0A917AD59_9RHOB</name>
<dbReference type="SUPFAM" id="SSF48013">
    <property type="entry name" value="NusB-like"/>
    <property type="match status" value="1"/>
</dbReference>
<dbReference type="EMBL" id="BMFJ01000002">
    <property type="protein sequence ID" value="GGE43553.1"/>
    <property type="molecule type" value="Genomic_DNA"/>
</dbReference>
<dbReference type="Gene3D" id="1.10.940.10">
    <property type="entry name" value="NusB-like"/>
    <property type="match status" value="1"/>
</dbReference>
<evidence type="ECO:0000313" key="8">
    <source>
        <dbReference type="Proteomes" id="UP000612855"/>
    </source>
</evidence>
<keyword evidence="1 5" id="KW-0489">Methyltransferase</keyword>
<dbReference type="InterPro" id="IPR023267">
    <property type="entry name" value="RCMT"/>
</dbReference>
<feature type="binding site" evidence="5">
    <location>
        <position position="269"/>
    </location>
    <ligand>
        <name>S-adenosyl-L-methionine</name>
        <dbReference type="ChEBI" id="CHEBI:59789"/>
    </ligand>
</feature>
<keyword evidence="3 5" id="KW-0949">S-adenosyl-L-methionine</keyword>
<proteinExistence type="inferred from homology"/>
<feature type="binding site" evidence="5">
    <location>
        <begin position="207"/>
        <end position="213"/>
    </location>
    <ligand>
        <name>S-adenosyl-L-methionine</name>
        <dbReference type="ChEBI" id="CHEBI:59789"/>
    </ligand>
</feature>
<dbReference type="PRINTS" id="PR02008">
    <property type="entry name" value="RCMTFAMILY"/>
</dbReference>
<keyword evidence="4 5" id="KW-0694">RNA-binding</keyword>
<dbReference type="InterPro" id="IPR001678">
    <property type="entry name" value="MeTrfase_RsmB-F_NOP2_dom"/>
</dbReference>
<evidence type="ECO:0000259" key="6">
    <source>
        <dbReference type="PROSITE" id="PS51686"/>
    </source>
</evidence>
<dbReference type="PANTHER" id="PTHR22807">
    <property type="entry name" value="NOP2 YEAST -RELATED NOL1/NOP2/FMU SUN DOMAIN-CONTAINING"/>
    <property type="match status" value="1"/>
</dbReference>
<dbReference type="GO" id="GO:0001510">
    <property type="term" value="P:RNA methylation"/>
    <property type="evidence" value="ECO:0007669"/>
    <property type="project" value="InterPro"/>
</dbReference>
<evidence type="ECO:0000256" key="3">
    <source>
        <dbReference type="ARBA" id="ARBA00022691"/>
    </source>
</evidence>
<dbReference type="Gene3D" id="3.40.50.150">
    <property type="entry name" value="Vaccinia Virus protein VP39"/>
    <property type="match status" value="1"/>
</dbReference>
<dbReference type="Pfam" id="PF01029">
    <property type="entry name" value="NusB"/>
    <property type="match status" value="1"/>
</dbReference>
<dbReference type="Proteomes" id="UP000612855">
    <property type="component" value="Unassembled WGS sequence"/>
</dbReference>
<dbReference type="GO" id="GO:0008173">
    <property type="term" value="F:RNA methyltransferase activity"/>
    <property type="evidence" value="ECO:0007669"/>
    <property type="project" value="InterPro"/>
</dbReference>
<protein>
    <submittedName>
        <fullName evidence="7">16S rRNA methyltransferase</fullName>
    </submittedName>
</protein>